<reference evidence="2 3" key="1">
    <citation type="submission" date="2019-11" db="EMBL/GenBank/DDBJ databases">
        <title>Characterisation of Fundicoccus ignavus gen. nov. sp. nov., a novel genus of the family Aerococcaceae isolated from bulk tank milk.</title>
        <authorList>
            <person name="Siebert A."/>
            <person name="Huptas C."/>
            <person name="Wenning M."/>
            <person name="Scherer S."/>
            <person name="Doll E.V."/>
        </authorList>
    </citation>
    <scope>NUCLEOTIDE SEQUENCE [LARGE SCALE GENOMIC DNA]</scope>
    <source>
        <strain evidence="2 3">WS4759</strain>
    </source>
</reference>
<keyword evidence="1" id="KW-0732">Signal</keyword>
<gene>
    <name evidence="2" type="ORF">GIY09_04515</name>
</gene>
<dbReference type="Pfam" id="PF20207">
    <property type="entry name" value="DUF6568"/>
    <property type="match status" value="1"/>
</dbReference>
<dbReference type="AlphaFoldDB" id="A0A6I2GBJ2"/>
<dbReference type="PROSITE" id="PS51257">
    <property type="entry name" value="PROKAR_LIPOPROTEIN"/>
    <property type="match status" value="1"/>
</dbReference>
<feature type="chain" id="PRO_5038363681" description="Thioredoxin domain-containing protein" evidence="1">
    <location>
        <begin position="22"/>
        <end position="202"/>
    </location>
</feature>
<evidence type="ECO:0000313" key="3">
    <source>
        <dbReference type="Proteomes" id="UP000430975"/>
    </source>
</evidence>
<accession>A0A6I2GBJ2</accession>
<organism evidence="2 3">
    <name type="scientific">Fundicoccus ignavus</name>
    <dbReference type="NCBI Taxonomy" id="2664442"/>
    <lineage>
        <taxon>Bacteria</taxon>
        <taxon>Bacillati</taxon>
        <taxon>Bacillota</taxon>
        <taxon>Bacilli</taxon>
        <taxon>Lactobacillales</taxon>
        <taxon>Aerococcaceae</taxon>
        <taxon>Fundicoccus</taxon>
    </lineage>
</organism>
<protein>
    <recommendedName>
        <fullName evidence="4">Thioredoxin domain-containing protein</fullName>
    </recommendedName>
</protein>
<dbReference type="EMBL" id="WJQS01000003">
    <property type="protein sequence ID" value="MRI85137.1"/>
    <property type="molecule type" value="Genomic_DNA"/>
</dbReference>
<evidence type="ECO:0008006" key="4">
    <source>
        <dbReference type="Google" id="ProtNLM"/>
    </source>
</evidence>
<feature type="signal peptide" evidence="1">
    <location>
        <begin position="1"/>
        <end position="21"/>
    </location>
</feature>
<dbReference type="InterPro" id="IPR036249">
    <property type="entry name" value="Thioredoxin-like_sf"/>
</dbReference>
<dbReference type="SUPFAM" id="SSF52833">
    <property type="entry name" value="Thioredoxin-like"/>
    <property type="match status" value="1"/>
</dbReference>
<evidence type="ECO:0000313" key="2">
    <source>
        <dbReference type="EMBL" id="MRI85137.1"/>
    </source>
</evidence>
<dbReference type="Gene3D" id="3.40.30.10">
    <property type="entry name" value="Glutaredoxin"/>
    <property type="match status" value="1"/>
</dbReference>
<evidence type="ECO:0000256" key="1">
    <source>
        <dbReference type="SAM" id="SignalP"/>
    </source>
</evidence>
<comment type="caution">
    <text evidence="2">The sequence shown here is derived from an EMBL/GenBank/DDBJ whole genome shotgun (WGS) entry which is preliminary data.</text>
</comment>
<dbReference type="RefSeq" id="WP_153863337.1">
    <property type="nucleotide sequence ID" value="NZ_WJQS01000003.1"/>
</dbReference>
<dbReference type="InterPro" id="IPR046698">
    <property type="entry name" value="PedC-like"/>
</dbReference>
<dbReference type="CDD" id="cd02947">
    <property type="entry name" value="TRX_family"/>
    <property type="match status" value="1"/>
</dbReference>
<name>A0A6I2GBJ2_9LACT</name>
<sequence>MKNWIKFLGLSSALFLLVACNQETSTQEASSSEAVASEESVELVDQAVNFDEGTQLLTMDETEKKERYSELDMIDIYTGETETADTYSQINNIETEKDYAELLVSTNEKPAIVYLGFNECPFCKVFTPKINQLASEMGIEIYYYNTKEHAEDATFASAMQLYNVETVPHAFIVENAKAGSKVNHESTMLEIEAFLQEYLEIQ</sequence>
<proteinExistence type="predicted"/>
<dbReference type="Proteomes" id="UP000430975">
    <property type="component" value="Unassembled WGS sequence"/>
</dbReference>
<keyword evidence="3" id="KW-1185">Reference proteome</keyword>